<name>A0A915YSL8_9GLOM</name>
<dbReference type="OrthoDB" id="10286023at2759"/>
<dbReference type="Proteomes" id="UP000684084">
    <property type="component" value="Unassembled WGS sequence"/>
</dbReference>
<dbReference type="EMBL" id="CAGKOT010000003">
    <property type="protein sequence ID" value="CAB5327763.1"/>
    <property type="molecule type" value="Genomic_DNA"/>
</dbReference>
<organism evidence="1 2">
    <name type="scientific">Rhizophagus irregularis</name>
    <dbReference type="NCBI Taxonomy" id="588596"/>
    <lineage>
        <taxon>Eukaryota</taxon>
        <taxon>Fungi</taxon>
        <taxon>Fungi incertae sedis</taxon>
        <taxon>Mucoromycota</taxon>
        <taxon>Glomeromycotina</taxon>
        <taxon>Glomeromycetes</taxon>
        <taxon>Glomerales</taxon>
        <taxon>Glomeraceae</taxon>
        <taxon>Rhizophagus</taxon>
    </lineage>
</organism>
<protein>
    <submittedName>
        <fullName evidence="1">Uncharacterized protein</fullName>
    </submittedName>
</protein>
<evidence type="ECO:0000313" key="2">
    <source>
        <dbReference type="Proteomes" id="UP000684084"/>
    </source>
</evidence>
<sequence length="74" mass="8529">MNNIQKCLPSDVDCRVKMKLPSYFLVEQTRIMVKFSYGKGGNIRGNQAGPGVKDKWRHSLKKTSTLFKRLRSLK</sequence>
<proteinExistence type="predicted"/>
<accession>A0A915YSL8</accession>
<comment type="caution">
    <text evidence="1">The sequence shown here is derived from an EMBL/GenBank/DDBJ whole genome shotgun (WGS) entry which is preliminary data.</text>
</comment>
<dbReference type="AlphaFoldDB" id="A0A915YSL8"/>
<evidence type="ECO:0000313" key="1">
    <source>
        <dbReference type="EMBL" id="CAB5327763.1"/>
    </source>
</evidence>
<dbReference type="VEuPathDB" id="FungiDB:RhiirFUN_026696"/>
<reference evidence="1" key="1">
    <citation type="submission" date="2020-05" db="EMBL/GenBank/DDBJ databases">
        <authorList>
            <person name="Rincon C."/>
            <person name="Sanders R I."/>
            <person name="Robbins C."/>
            <person name="Chaturvedi A."/>
        </authorList>
    </citation>
    <scope>NUCLEOTIDE SEQUENCE</scope>
    <source>
        <strain evidence="1">CHB12</strain>
    </source>
</reference>
<gene>
    <name evidence="1" type="ORF">CHRIB12_LOCUS2720</name>
</gene>